<dbReference type="AlphaFoldDB" id="A0A6A4GDW7"/>
<dbReference type="InterPro" id="IPR010998">
    <property type="entry name" value="Integrase_recombinase_N"/>
</dbReference>
<dbReference type="Proteomes" id="UP000799118">
    <property type="component" value="Unassembled WGS sequence"/>
</dbReference>
<accession>A0A6A4GDW7</accession>
<name>A0A6A4GDW7_9AGAR</name>
<reference evidence="2" key="1">
    <citation type="journal article" date="2019" name="Environ. Microbiol.">
        <title>Fungal ecological strategies reflected in gene transcription - a case study of two litter decomposers.</title>
        <authorList>
            <person name="Barbi F."/>
            <person name="Kohler A."/>
            <person name="Barry K."/>
            <person name="Baskaran P."/>
            <person name="Daum C."/>
            <person name="Fauchery L."/>
            <person name="Ihrmark K."/>
            <person name="Kuo A."/>
            <person name="LaButti K."/>
            <person name="Lipzen A."/>
            <person name="Morin E."/>
            <person name="Grigoriev I.V."/>
            <person name="Henrissat B."/>
            <person name="Lindahl B."/>
            <person name="Martin F."/>
        </authorList>
    </citation>
    <scope>NUCLEOTIDE SEQUENCE</scope>
    <source>
        <strain evidence="2">JB14</strain>
    </source>
</reference>
<sequence length="112" mass="12342">STLVRKHNYVQKFLNWAATEKLTPSEVLPASEIVLSNYAATFAGRTAGGTARAHISAVKSWTIHKGHPWLGGDQLNSILNGVERRAPPSSFRTPRAPVKESHLELLYAHMNL</sequence>
<feature type="non-terminal residue" evidence="2">
    <location>
        <position position="1"/>
    </location>
</feature>
<keyword evidence="1" id="KW-0238">DNA-binding</keyword>
<organism evidence="2 3">
    <name type="scientific">Gymnopus androsaceus JB14</name>
    <dbReference type="NCBI Taxonomy" id="1447944"/>
    <lineage>
        <taxon>Eukaryota</taxon>
        <taxon>Fungi</taxon>
        <taxon>Dikarya</taxon>
        <taxon>Basidiomycota</taxon>
        <taxon>Agaricomycotina</taxon>
        <taxon>Agaricomycetes</taxon>
        <taxon>Agaricomycetidae</taxon>
        <taxon>Agaricales</taxon>
        <taxon>Marasmiineae</taxon>
        <taxon>Omphalotaceae</taxon>
        <taxon>Gymnopus</taxon>
    </lineage>
</organism>
<evidence type="ECO:0000313" key="3">
    <source>
        <dbReference type="Proteomes" id="UP000799118"/>
    </source>
</evidence>
<dbReference type="Gene3D" id="1.10.150.130">
    <property type="match status" value="1"/>
</dbReference>
<evidence type="ECO:0000313" key="2">
    <source>
        <dbReference type="EMBL" id="KAE9383759.1"/>
    </source>
</evidence>
<dbReference type="GO" id="GO:0003677">
    <property type="term" value="F:DNA binding"/>
    <property type="evidence" value="ECO:0007669"/>
    <property type="project" value="UniProtKB-KW"/>
</dbReference>
<feature type="non-terminal residue" evidence="2">
    <location>
        <position position="112"/>
    </location>
</feature>
<evidence type="ECO:0008006" key="4">
    <source>
        <dbReference type="Google" id="ProtNLM"/>
    </source>
</evidence>
<keyword evidence="3" id="KW-1185">Reference proteome</keyword>
<dbReference type="EMBL" id="ML770337">
    <property type="protein sequence ID" value="KAE9383759.1"/>
    <property type="molecule type" value="Genomic_DNA"/>
</dbReference>
<proteinExistence type="predicted"/>
<gene>
    <name evidence="2" type="ORF">BT96DRAFT_784115</name>
</gene>
<protein>
    <recommendedName>
        <fullName evidence="4">Core-binding (CB) domain-containing protein</fullName>
    </recommendedName>
</protein>
<dbReference type="OrthoDB" id="3254696at2759"/>
<evidence type="ECO:0000256" key="1">
    <source>
        <dbReference type="ARBA" id="ARBA00023125"/>
    </source>
</evidence>